<comment type="caution">
    <text evidence="3">The sequence shown here is derived from an EMBL/GenBank/DDBJ whole genome shotgun (WGS) entry which is preliminary data.</text>
</comment>
<reference evidence="4" key="1">
    <citation type="submission" date="2019-06" db="EMBL/GenBank/DDBJ databases">
        <authorList>
            <person name="Broberg M."/>
        </authorList>
    </citation>
    <scope>NUCLEOTIDE SEQUENCE [LARGE SCALE GENOMIC DNA]</scope>
</reference>
<evidence type="ECO:0000313" key="4">
    <source>
        <dbReference type="Proteomes" id="UP000775872"/>
    </source>
</evidence>
<keyword evidence="2" id="KW-0067">ATP-binding</keyword>
<dbReference type="GO" id="GO:0005524">
    <property type="term" value="F:ATP binding"/>
    <property type="evidence" value="ECO:0007669"/>
    <property type="project" value="UniProtKB-KW"/>
</dbReference>
<dbReference type="PANTHER" id="PTHR14187:SF81">
    <property type="entry name" value="HSP70 FAMILY PROTEIN (AFU_ORTHOLOGUE AFUA_4G14040)"/>
    <property type="match status" value="1"/>
</dbReference>
<dbReference type="OrthoDB" id="2963168at2759"/>
<accession>A0A9N9W560</accession>
<dbReference type="Gene3D" id="3.90.640.10">
    <property type="entry name" value="Actin, Chain A, domain 4"/>
    <property type="match status" value="1"/>
</dbReference>
<reference evidence="3 4" key="2">
    <citation type="submission" date="2021-10" db="EMBL/GenBank/DDBJ databases">
        <authorList>
            <person name="Piombo E."/>
        </authorList>
    </citation>
    <scope>NUCLEOTIDE SEQUENCE [LARGE SCALE GENOMIC DNA]</scope>
</reference>
<dbReference type="SUPFAM" id="SSF53067">
    <property type="entry name" value="Actin-like ATPase domain"/>
    <property type="match status" value="2"/>
</dbReference>
<dbReference type="PRINTS" id="PR00301">
    <property type="entry name" value="HEATSHOCK70"/>
</dbReference>
<name>A0A9N9W560_9HYPO</name>
<keyword evidence="1" id="KW-0547">Nucleotide-binding</keyword>
<dbReference type="Gene3D" id="3.30.420.40">
    <property type="match status" value="2"/>
</dbReference>
<proteinExistence type="predicted"/>
<dbReference type="InterPro" id="IPR043129">
    <property type="entry name" value="ATPase_NBD"/>
</dbReference>
<gene>
    <name evidence="3" type="ORF">CSOL1703_00010455</name>
</gene>
<dbReference type="EMBL" id="CABFOC020000007">
    <property type="protein sequence ID" value="CAH0044717.1"/>
    <property type="molecule type" value="Genomic_DNA"/>
</dbReference>
<dbReference type="Proteomes" id="UP000775872">
    <property type="component" value="Unassembled WGS sequence"/>
</dbReference>
<organism evidence="3 4">
    <name type="scientific">Clonostachys solani</name>
    <dbReference type="NCBI Taxonomy" id="160281"/>
    <lineage>
        <taxon>Eukaryota</taxon>
        <taxon>Fungi</taxon>
        <taxon>Dikarya</taxon>
        <taxon>Ascomycota</taxon>
        <taxon>Pezizomycotina</taxon>
        <taxon>Sordariomycetes</taxon>
        <taxon>Hypocreomycetidae</taxon>
        <taxon>Hypocreales</taxon>
        <taxon>Bionectriaceae</taxon>
        <taxon>Clonostachys</taxon>
    </lineage>
</organism>
<evidence type="ECO:0008006" key="5">
    <source>
        <dbReference type="Google" id="ProtNLM"/>
    </source>
</evidence>
<evidence type="ECO:0000256" key="2">
    <source>
        <dbReference type="ARBA" id="ARBA00022840"/>
    </source>
</evidence>
<dbReference type="Pfam" id="PF00012">
    <property type="entry name" value="HSP70"/>
    <property type="match status" value="1"/>
</dbReference>
<dbReference type="GO" id="GO:0140662">
    <property type="term" value="F:ATP-dependent protein folding chaperone"/>
    <property type="evidence" value="ECO:0007669"/>
    <property type="project" value="InterPro"/>
</dbReference>
<dbReference type="PANTHER" id="PTHR14187">
    <property type="entry name" value="ALPHA KINASE/ELONGATION FACTOR 2 KINASE"/>
    <property type="match status" value="1"/>
</dbReference>
<dbReference type="CDD" id="cd10170">
    <property type="entry name" value="ASKHA_NBD_HSP70"/>
    <property type="match status" value="1"/>
</dbReference>
<dbReference type="AlphaFoldDB" id="A0A9N9W560"/>
<evidence type="ECO:0000313" key="3">
    <source>
        <dbReference type="EMBL" id="CAH0044717.1"/>
    </source>
</evidence>
<protein>
    <recommendedName>
        <fullName evidence="5">Actin-like ATPase domain-containing protein</fullName>
    </recommendedName>
</protein>
<dbReference type="InterPro" id="IPR013126">
    <property type="entry name" value="Hsp_70_fam"/>
</dbReference>
<sequence length="603" mass="67541">MAFRNKGKLIVGIDYGTTYSGLSFAMSNASDVEDIKPWTKYPGASSHHAEMAVKAPTRVAFACENDELDEDAWGYQVEPDMKAYALTKLLLDKETLQSEYDDPELATSISRGDEFMLPTGKSALTVATRFLKGMYDMFEQAALEMLGEDGFNDMPIDYWLTVPATWSEKAKLLTKRAALDAGFASKESDRIMLIPEPEAAAHAVLKSGLHTLDSFVETGTNVMVCDCGGGTVDITSYEIQRTHPTLKLREVAVGAAGKCGGTFVDRNFFKLMVERFGEAFTSLGVDQIGPASSFMDQFELKKKDFSMKNPSKRPHRLVLPMPSLQLTPEIQKYYEKRSSSILLRPEDFKILFDPVIDKIEQLVQDQVSEVEQREGSSISTIMLVGGFGSSPYLNERLEIWCKQRNIRLKTPWSGGWSAIVRGAVLRGLEGSIVKEKKCRRHYGYALSHPYYPSLHAGYDKVKRFTHYDRFEKTDYLTGFMTWSMGKGTVINSSTEIEGTFFRQVSDRSVFNGWMTLYSCSLDDGPPNIENDRIEEVGKVAYSIPLDVLDLDKTQNLVDKDGATLFKLKFTLRTRLDDDSGHLMFSVHYDGEEVGKAGIEMASS</sequence>
<keyword evidence="4" id="KW-1185">Reference proteome</keyword>
<evidence type="ECO:0000256" key="1">
    <source>
        <dbReference type="ARBA" id="ARBA00022741"/>
    </source>
</evidence>